<feature type="coiled-coil region" evidence="1">
    <location>
        <begin position="1701"/>
        <end position="1735"/>
    </location>
</feature>
<dbReference type="VEuPathDB" id="TrichDB:TRFO_09520"/>
<keyword evidence="1" id="KW-0175">Coiled coil</keyword>
<dbReference type="InterPro" id="IPR040401">
    <property type="entry name" value="CCDC162"/>
</dbReference>
<dbReference type="PANTHER" id="PTHR33331">
    <property type="entry name" value="COILED-COIL DOMAIN-CONTAINING PROTEIN 162"/>
    <property type="match status" value="1"/>
</dbReference>
<keyword evidence="4" id="KW-1185">Reference proteome</keyword>
<dbReference type="EMBL" id="MLAK01001126">
    <property type="protein sequence ID" value="OHS97259.1"/>
    <property type="molecule type" value="Genomic_DNA"/>
</dbReference>
<evidence type="ECO:0000313" key="4">
    <source>
        <dbReference type="Proteomes" id="UP000179807"/>
    </source>
</evidence>
<protein>
    <submittedName>
        <fullName evidence="3">Uncharacterized protein</fullName>
    </submittedName>
</protein>
<evidence type="ECO:0000313" key="3">
    <source>
        <dbReference type="EMBL" id="OHS97259.1"/>
    </source>
</evidence>
<feature type="region of interest" description="Disordered" evidence="2">
    <location>
        <begin position="1805"/>
        <end position="1831"/>
    </location>
</feature>
<sequence length="1850" mass="215744">MEITEQTLEQLIQKQRNLIETKIAALTPTEIAIASNKIPAITTMLEYREFRSEFARQFEKPLSIPKPITFSEQLLSGPKENIRFPCDQRKFLIKFFKKETKRVKQLTKIVSSRINTPEMALKNQNEYSLFMDAVSHHLALCEEGLERLSAQTLMTFNANDLFLELTYYFMAKRRKAMFCAYLESISLFPMTRRKKIFQTLFEDTQKRFLQDTSQVPIPVQIVDEPPLDKELIRLAKRFNIKPDLDSDDGQQFVYHANKTFESMFPNLNTFEFPQKSIHIPSVILHPGVDELTQRTVIAQAPHDFRLSSTLNQIVTIREFEISVQIREISQYYNTSVGNQVKGQSVNYEKNKKLLPLHKISAWLELRFIHIKFLSCAILSLLNYFEYVKYRLTGKHGASKLKIGHSPSIIALIEISDENGPFIFQSAYNFYEELKDRIVAVGSYYLSRLDSDPNQNPDREAILEKLLQYEFRFLNAKRKVVQALLEALDHGKDSNLIRKIHEAIHAVPILNLPIYKSFDVPYETAIELIERRADVLRTLINLQVHHERQASTQIPDFLEVFDRPLCLNAENKRIYDESVPISPFEVYKSLTGIYKFLDLIPRVVSDLGEKADIRLTKFGQYLEIAVLKEISSLLTETIQHGYFPFDRPSDNFHFLLSDSVNSLLTSPYVNNLSAIASLMGNMKEGRKLRFLLSARKFAKITWTLQKSIIRTNQLQAAYFTQCDILGISERSVLLSSFKDNAKKQLDDMQSTSSNDKIIDFAFSELEAISINFSSQSTIKDIIFIGNYDKLNEIVRFQKLQNAILEVAVRYNSHLLDSDFFVEFFDLDERKEKEKNTLFLTEADNTEVEGKDDQSDEQNQSFFKNFLAAQMFTVSTAIYRDNQIAYEDKAIFSVPIKTLKMRTRSFLATQYKSRIINHDELVEMYINEMLDSFSCFMYRSEIAHITNLERQILLSNSFVDTFQLGPDPTTCLVNEAGRFEKFFYVPTWVECFRMMQSAPQQRQSIVLKPTLQYVVYRYQLLSLLRFESSMTMKASQVFESLSENQFPLETGVFQKLYNEFQRLPSAREIDVSANYIGDRLAFFFYRFEYTILTAYESFFVSLNVEAKRMPSEEKDQKIRISGVSDFSFGDTIKHFWLEIHDDFDNSLMTNRRYVQRYQTEFLSSVNEIDRNEIMLTFLLTDKMIEEANVAMRHNPFMDTFQVLPALLDFLKNSISLIHMKFAMFLLLYRVNETEINPKSSVLLMNQEIYIEGTPMWNKSIVNEAYSILVPRDEPLHTDPPPITKLHEAYYEQMRYQIDTLLLSNQIKTIQSSINRFSNDFSTLNEKSSLPFKPDFLANDNVLKAPVSNQLFLIEPRHADRQFNQENKYSHVKFVDFVANALDACTLERRNHDNTYSTIFDGDGFEENCHKLTTALEIFYKGSLSDMNMTWKQYIATMAFELKKNYESGELIERLMKYIHNRFDCQAAAEIATKFSDQIFELNSLNDQLHKLNQSRVDRDNEIAESLTVYFDHLIDDINKEIDVKKSMFSGIKQNVYEGVMEKIKKAQLVKLALNPAPNNDDDKDSKLDSKNEEMLKNIREENEFTKKKVLTLRIIRCLVKVSVTRYFKKRLIAVENDRRQANATLWSNKLQYETQEATMIKQLDESRKRLTDTEIEVEKLKQQLENEKMNNSQLVHWKAKNLKTIETLKEQISSLKKVGDVNIDDLLEKLQSRQSELDKLRIESDELDKSIEDAVRKPMKEVERLRNEVLKTRAERSEMIMTLKNDKGFDERMEKELSIQAIFDENAQLKHSNQLLKAQIEEIESRKEKKARDVKSYMERTTQPPPPTLRSVTKVPGTIIKPSVMGRSLSRI</sequence>
<dbReference type="PANTHER" id="PTHR33331:SF13">
    <property type="entry name" value="COILED-COIL DOMAIN CONTAINING 162"/>
    <property type="match status" value="1"/>
</dbReference>
<feature type="compositionally biased region" description="Basic and acidic residues" evidence="2">
    <location>
        <begin position="1805"/>
        <end position="1816"/>
    </location>
</feature>
<gene>
    <name evidence="3" type="ORF">TRFO_09520</name>
</gene>
<evidence type="ECO:0000256" key="1">
    <source>
        <dbReference type="SAM" id="Coils"/>
    </source>
</evidence>
<organism evidence="3 4">
    <name type="scientific">Tritrichomonas foetus</name>
    <dbReference type="NCBI Taxonomy" id="1144522"/>
    <lineage>
        <taxon>Eukaryota</taxon>
        <taxon>Metamonada</taxon>
        <taxon>Parabasalia</taxon>
        <taxon>Tritrichomonadida</taxon>
        <taxon>Tritrichomonadidae</taxon>
        <taxon>Tritrichomonas</taxon>
    </lineage>
</organism>
<evidence type="ECO:0000256" key="2">
    <source>
        <dbReference type="SAM" id="MobiDB-lite"/>
    </source>
</evidence>
<feature type="coiled-coil region" evidence="1">
    <location>
        <begin position="1641"/>
        <end position="1668"/>
    </location>
</feature>
<accession>A0A1J4JI47</accession>
<dbReference type="Proteomes" id="UP000179807">
    <property type="component" value="Unassembled WGS sequence"/>
</dbReference>
<dbReference type="RefSeq" id="XP_068350396.1">
    <property type="nucleotide sequence ID" value="XM_068494910.1"/>
</dbReference>
<reference evidence="3" key="1">
    <citation type="submission" date="2016-10" db="EMBL/GenBank/DDBJ databases">
        <authorList>
            <person name="Benchimol M."/>
            <person name="Almeida L.G."/>
            <person name="Vasconcelos A.T."/>
            <person name="Perreira-Neves A."/>
            <person name="Rosa I.A."/>
            <person name="Tasca T."/>
            <person name="Bogo M.R."/>
            <person name="de Souza W."/>
        </authorList>
    </citation>
    <scope>NUCLEOTIDE SEQUENCE [LARGE SCALE GENOMIC DNA]</scope>
    <source>
        <strain evidence="3">K</strain>
    </source>
</reference>
<dbReference type="OrthoDB" id="76966at2759"/>
<name>A0A1J4JI47_9EUKA</name>
<comment type="caution">
    <text evidence="3">The sequence shown here is derived from an EMBL/GenBank/DDBJ whole genome shotgun (WGS) entry which is preliminary data.</text>
</comment>
<dbReference type="GeneID" id="94829614"/>
<proteinExistence type="predicted"/>